<dbReference type="PROSITE" id="PS50878">
    <property type="entry name" value="RT_POL"/>
    <property type="match status" value="1"/>
</dbReference>
<feature type="non-terminal residue" evidence="2">
    <location>
        <position position="200"/>
    </location>
</feature>
<dbReference type="PANTHER" id="PTHR47027:SF20">
    <property type="entry name" value="REVERSE TRANSCRIPTASE-LIKE PROTEIN WITH RNA-DIRECTED DNA POLYMERASE DOMAIN"/>
    <property type="match status" value="1"/>
</dbReference>
<dbReference type="Pfam" id="PF00078">
    <property type="entry name" value="RVT_1"/>
    <property type="match status" value="1"/>
</dbReference>
<sequence>MSVRWGNLLSDSFSISNGVRQGGILSPYLFNIYVDDLSTRLNKLRIGCVLGDSLLNHLMYADDLVLISPSTYGLSKLITECHQYGIEFDIKFNSNKSSVMFFANGNMSNLKLPLFKMNNEVISVTSTYTYLGHIICNTLSDDLDILKQRRKLFAQGNSIMRKFFMCTVEVKLTLFQSYCSSMYLAQLWTKYNQSSINKLY</sequence>
<accession>A0AAV2SN42</accession>
<organism evidence="2 3">
    <name type="scientific">Meganyctiphanes norvegica</name>
    <name type="common">Northern krill</name>
    <name type="synonym">Thysanopoda norvegica</name>
    <dbReference type="NCBI Taxonomy" id="48144"/>
    <lineage>
        <taxon>Eukaryota</taxon>
        <taxon>Metazoa</taxon>
        <taxon>Ecdysozoa</taxon>
        <taxon>Arthropoda</taxon>
        <taxon>Crustacea</taxon>
        <taxon>Multicrustacea</taxon>
        <taxon>Malacostraca</taxon>
        <taxon>Eumalacostraca</taxon>
        <taxon>Eucarida</taxon>
        <taxon>Euphausiacea</taxon>
        <taxon>Euphausiidae</taxon>
        <taxon>Meganyctiphanes</taxon>
    </lineage>
</organism>
<proteinExistence type="predicted"/>
<dbReference type="InterPro" id="IPR000477">
    <property type="entry name" value="RT_dom"/>
</dbReference>
<name>A0AAV2SN42_MEGNR</name>
<evidence type="ECO:0000313" key="2">
    <source>
        <dbReference type="EMBL" id="CAL4226877.1"/>
    </source>
</evidence>
<dbReference type="SUPFAM" id="SSF56672">
    <property type="entry name" value="DNA/RNA polymerases"/>
    <property type="match status" value="1"/>
</dbReference>
<comment type="caution">
    <text evidence="2">The sequence shown here is derived from an EMBL/GenBank/DDBJ whole genome shotgun (WGS) entry which is preliminary data.</text>
</comment>
<evidence type="ECO:0000259" key="1">
    <source>
        <dbReference type="PROSITE" id="PS50878"/>
    </source>
</evidence>
<dbReference type="AlphaFoldDB" id="A0AAV2SN42"/>
<dbReference type="Proteomes" id="UP001497623">
    <property type="component" value="Unassembled WGS sequence"/>
</dbReference>
<dbReference type="EMBL" id="CAXKWB010103402">
    <property type="protein sequence ID" value="CAL4226877.1"/>
    <property type="molecule type" value="Genomic_DNA"/>
</dbReference>
<evidence type="ECO:0000313" key="3">
    <source>
        <dbReference type="Proteomes" id="UP001497623"/>
    </source>
</evidence>
<dbReference type="InterPro" id="IPR043502">
    <property type="entry name" value="DNA/RNA_pol_sf"/>
</dbReference>
<dbReference type="PANTHER" id="PTHR47027">
    <property type="entry name" value="REVERSE TRANSCRIPTASE DOMAIN-CONTAINING PROTEIN"/>
    <property type="match status" value="1"/>
</dbReference>
<protein>
    <recommendedName>
        <fullName evidence="1">Reverse transcriptase domain-containing protein</fullName>
    </recommendedName>
</protein>
<feature type="domain" description="Reverse transcriptase" evidence="1">
    <location>
        <begin position="1"/>
        <end position="135"/>
    </location>
</feature>
<dbReference type="GO" id="GO:0071897">
    <property type="term" value="P:DNA biosynthetic process"/>
    <property type="evidence" value="ECO:0007669"/>
    <property type="project" value="UniProtKB-ARBA"/>
</dbReference>
<keyword evidence="3" id="KW-1185">Reference proteome</keyword>
<gene>
    <name evidence="2" type="ORF">MNOR_LOCUS39486</name>
</gene>
<reference evidence="2 3" key="1">
    <citation type="submission" date="2024-05" db="EMBL/GenBank/DDBJ databases">
        <authorList>
            <person name="Wallberg A."/>
        </authorList>
    </citation>
    <scope>NUCLEOTIDE SEQUENCE [LARGE SCALE GENOMIC DNA]</scope>
</reference>